<protein>
    <recommendedName>
        <fullName evidence="8">VWFC domain-containing protein</fullName>
    </recommendedName>
</protein>
<proteinExistence type="predicted"/>
<dbReference type="SMART" id="SM00254">
    <property type="entry name" value="ShKT"/>
    <property type="match status" value="3"/>
</dbReference>
<feature type="domain" description="VWFC" evidence="4">
    <location>
        <begin position="451"/>
        <end position="517"/>
    </location>
</feature>
<reference evidence="6 7" key="1">
    <citation type="journal article" date="2021" name="Elife">
        <title>Chloroplast acquisition without the gene transfer in kleptoplastic sea slugs, Plakobranchus ocellatus.</title>
        <authorList>
            <person name="Maeda T."/>
            <person name="Takahashi S."/>
            <person name="Yoshida T."/>
            <person name="Shimamura S."/>
            <person name="Takaki Y."/>
            <person name="Nagai Y."/>
            <person name="Toyoda A."/>
            <person name="Suzuki Y."/>
            <person name="Arimoto A."/>
            <person name="Ishii H."/>
            <person name="Satoh N."/>
            <person name="Nishiyama T."/>
            <person name="Hasebe M."/>
            <person name="Maruyama T."/>
            <person name="Minagawa J."/>
            <person name="Obokata J."/>
            <person name="Shigenobu S."/>
        </authorList>
    </citation>
    <scope>NUCLEOTIDE SEQUENCE [LARGE SCALE GENOMIC DNA]</scope>
</reference>
<feature type="domain" description="VWFC" evidence="4">
    <location>
        <begin position="784"/>
        <end position="850"/>
    </location>
</feature>
<evidence type="ECO:0000313" key="6">
    <source>
        <dbReference type="EMBL" id="GFO07040.1"/>
    </source>
</evidence>
<dbReference type="GO" id="GO:0031012">
    <property type="term" value="C:extracellular matrix"/>
    <property type="evidence" value="ECO:0007669"/>
    <property type="project" value="TreeGrafter"/>
</dbReference>
<dbReference type="Proteomes" id="UP000735302">
    <property type="component" value="Unassembled WGS sequence"/>
</dbReference>
<feature type="domain" description="VWFC" evidence="4">
    <location>
        <begin position="110"/>
        <end position="175"/>
    </location>
</feature>
<dbReference type="GO" id="GO:0045597">
    <property type="term" value="P:positive regulation of cell differentiation"/>
    <property type="evidence" value="ECO:0007669"/>
    <property type="project" value="TreeGrafter"/>
</dbReference>
<feature type="compositionally biased region" description="Pro residues" evidence="3">
    <location>
        <begin position="1065"/>
        <end position="1076"/>
    </location>
</feature>
<feature type="compositionally biased region" description="Pro residues" evidence="3">
    <location>
        <begin position="1416"/>
        <end position="1436"/>
    </location>
</feature>
<dbReference type="GO" id="GO:0005615">
    <property type="term" value="C:extracellular space"/>
    <property type="evidence" value="ECO:0007669"/>
    <property type="project" value="TreeGrafter"/>
</dbReference>
<dbReference type="SMART" id="SM00215">
    <property type="entry name" value="VWC_out"/>
    <property type="match status" value="5"/>
</dbReference>
<feature type="compositionally biased region" description="Low complexity" evidence="3">
    <location>
        <begin position="1510"/>
        <end position="1540"/>
    </location>
</feature>
<dbReference type="PANTHER" id="PTHR11348">
    <property type="entry name" value="CONNECTIVE TISSUE GROWTH FACTOR-RELATED"/>
    <property type="match status" value="1"/>
</dbReference>
<dbReference type="PROSITE" id="PS50184">
    <property type="entry name" value="VWFC_2"/>
    <property type="match status" value="7"/>
</dbReference>
<evidence type="ECO:0000259" key="5">
    <source>
        <dbReference type="PROSITE" id="PS51670"/>
    </source>
</evidence>
<dbReference type="SUPFAM" id="SSF57603">
    <property type="entry name" value="FnI-like domain"/>
    <property type="match status" value="1"/>
</dbReference>
<dbReference type="InterPro" id="IPR003582">
    <property type="entry name" value="ShKT_dom"/>
</dbReference>
<dbReference type="PROSITE" id="PS01208">
    <property type="entry name" value="VWFC_1"/>
    <property type="match status" value="7"/>
</dbReference>
<evidence type="ECO:0000256" key="1">
    <source>
        <dbReference type="ARBA" id="ARBA00022729"/>
    </source>
</evidence>
<dbReference type="Pfam" id="PF01549">
    <property type="entry name" value="ShK"/>
    <property type="match status" value="3"/>
</dbReference>
<dbReference type="EMBL" id="BLXT01003831">
    <property type="protein sequence ID" value="GFO07040.1"/>
    <property type="molecule type" value="Genomic_DNA"/>
</dbReference>
<evidence type="ECO:0000256" key="3">
    <source>
        <dbReference type="SAM" id="MobiDB-lite"/>
    </source>
</evidence>
<feature type="region of interest" description="Disordered" evidence="3">
    <location>
        <begin position="1049"/>
        <end position="1076"/>
    </location>
</feature>
<dbReference type="SMART" id="SM00214">
    <property type="entry name" value="VWC"/>
    <property type="match status" value="14"/>
</dbReference>
<comment type="caution">
    <text evidence="6">The sequence shown here is derived from an EMBL/GenBank/DDBJ whole genome shotgun (WGS) entry which is preliminary data.</text>
</comment>
<sequence length="1639" mass="176759">MNHHKIIIAASLTSSKLCHGGSGATPPPDPCMDKLPNCANYVNDLCTTYKTWAQANCPRYCGLCTPLYTTAPPACGDVHTDCPSFGITSCQTYRPFMTKNCARYCGFCDGNCAYKGMTYSTGQKWTDGCDYECMCEDGNTGKYRCYNRCPVFHNLPSECTLVKDPDNCCLQPQCNFDQSVSTTQGVNKGSKNGVDTCVYGGKNYFQDQQWQDGCSAECVCVDASTGRHECHDLCPTYNRLPSYCHMERKPGQCCETPVCEFQNQQGTFTGLGSVSSNGVGKSPATLPPCGNTATNCALYGKPACTQYKQWALDNCREFCGLCGTGPDPGPKDKCLYEGVQYSQDQSWYVGKDTQCTCENAISGYYRCVNLCPTYTNLPPTCTVQQSSGSTCDVISCSSGTFVSSSNNLGSLGNGGNIVKGPPDTYVPVTDPSGALAPPGTGGSPDKAPTLRGCLYNGQLYVQGQRWNDGCTRSCECLDALTGNTKCRQRCPDYAQVPAGCTLEADPDDPCCVKPKCADPNVTPVPHFQPYTTNFRPVAPPPDNNRFTGTGGVVGPTGGIATVIQTGTTYKPATVGNFSAGGIGECNYAGKIYKQSETWTDGCDYNCVCDDASYGHYTCTKICVEYTNIPAVFCRLIQDPNNPCCKIPTCVWTAPPDKFTDFAVVNPTTPLPRITSPPPTPGFAFCEYKGKSYDRDQVWYDGCDYKCTCEEPATNKYRCDSRCPEFPNTANCQFVADTKDPTCCQVPVCPTPSPGPDETPDPTPTPQRGIVTGGVTPGTVPGNKGYCEYNSRRYQQGEAWDDGCEYTCVCDDAVTGKYKCTEKCARYPELAPNCRLIDDFANPCCKVPRCDPVPEMTTVSPGPNQGTSMKPPTKSFILVSTASNPLPLNPTPAYCVYNGVQYATGQQWVDGCDKKCQCDNQDTGVYSCTERCITYDNLPAECKLVTDPSDSCCLVPQCGTPAPRNTPAPPTVTGTTLVAFCEYKGVQYSQGQKWTDGCQFECECVNALVGKYECLEKCARYVNLPAGCRLVKDPSNPCCEIPDCPAVPSPQGSTTLAPGPGMTTVSPPPGGPTDTPAPPSVCVYKGQQYTQGQKWYDGCDYTCVCESAMQGVYRCDNRCPTYNSVPAGCHYEDDPKDPFCCKVIRCNIPQTVNNKTGTGLIPTPPPGQKTGGYVTPAPTPPNPNQPTPMAGQPTPSPIPKGVCIYKGRQYQAGSKWQDGCDYTCECLDTTGRYTCKEICPPMISLPQQCTYVTDVNQPCCKTPYCDFTKTTIPPPVKTTTPPPNPFFSPTPSPRADVCIYNGVAFKQGEQWNDGCDLKCVCENGVTGFYRCSQRCARSANINNCPLITDPRDSCCKVPNCPYVPPTSPTLGPTPTGAPDPSDPSKTLAPPPNTPNPNPDPFTFPTPSPGTVDGYLVPPSPNPIPDPNNPGRTLPPPTGPPGCLYGGVTYKRGQTWQDGCQYNCVCVDDVTGKYTCSERCPLYPNIPSYCRLINDPNDACCKIPECLPTAAPPATASPTPGTGPTLPGQTTQKPGPGQTTPPLMTPPPRTTNYCVYKGVQYTQGQQWTDGCEKVCVCDSAMGNVYRCSDRCPQFTVPQVRIHTVPGCDVDIEGGQVWCALIYCLLVDNIATHYRLQAFVAR</sequence>
<evidence type="ECO:0000256" key="2">
    <source>
        <dbReference type="PROSITE-ProRule" id="PRU01005"/>
    </source>
</evidence>
<evidence type="ECO:0000313" key="7">
    <source>
        <dbReference type="Proteomes" id="UP000735302"/>
    </source>
</evidence>
<keyword evidence="7" id="KW-1185">Reference proteome</keyword>
<accession>A0AAV4AI78</accession>
<evidence type="ECO:0000259" key="4">
    <source>
        <dbReference type="PROSITE" id="PS50184"/>
    </source>
</evidence>
<dbReference type="InterPro" id="IPR050941">
    <property type="entry name" value="CCN"/>
</dbReference>
<feature type="region of interest" description="Disordered" evidence="3">
    <location>
        <begin position="752"/>
        <end position="773"/>
    </location>
</feature>
<dbReference type="InterPro" id="IPR001007">
    <property type="entry name" value="VWF_dom"/>
</dbReference>
<organism evidence="6 7">
    <name type="scientific">Plakobranchus ocellatus</name>
    <dbReference type="NCBI Taxonomy" id="259542"/>
    <lineage>
        <taxon>Eukaryota</taxon>
        <taxon>Metazoa</taxon>
        <taxon>Spiralia</taxon>
        <taxon>Lophotrochozoa</taxon>
        <taxon>Mollusca</taxon>
        <taxon>Gastropoda</taxon>
        <taxon>Heterobranchia</taxon>
        <taxon>Euthyneura</taxon>
        <taxon>Panpulmonata</taxon>
        <taxon>Sacoglossa</taxon>
        <taxon>Placobranchoidea</taxon>
        <taxon>Plakobranchidae</taxon>
        <taxon>Plakobranchus</taxon>
    </lineage>
</organism>
<feature type="region of interest" description="Disordered" evidence="3">
    <location>
        <begin position="1510"/>
        <end position="1544"/>
    </location>
</feature>
<feature type="domain" description="ShKT" evidence="5">
    <location>
        <begin position="75"/>
        <end position="108"/>
    </location>
</feature>
<dbReference type="PANTHER" id="PTHR11348:SF17">
    <property type="entry name" value="CCN"/>
    <property type="match status" value="1"/>
</dbReference>
<feature type="region of interest" description="Disordered" evidence="3">
    <location>
        <begin position="1365"/>
        <end position="1436"/>
    </location>
</feature>
<dbReference type="GO" id="GO:0005178">
    <property type="term" value="F:integrin binding"/>
    <property type="evidence" value="ECO:0007669"/>
    <property type="project" value="TreeGrafter"/>
</dbReference>
<feature type="domain" description="VWFC" evidence="4">
    <location>
        <begin position="195"/>
        <end position="260"/>
    </location>
</feature>
<evidence type="ECO:0008006" key="8">
    <source>
        <dbReference type="Google" id="ProtNLM"/>
    </source>
</evidence>
<dbReference type="PROSITE" id="PS51670">
    <property type="entry name" value="SHKT"/>
    <property type="match status" value="2"/>
</dbReference>
<feature type="compositionally biased region" description="Pro residues" evidence="3">
    <location>
        <begin position="1387"/>
        <end position="1406"/>
    </location>
</feature>
<gene>
    <name evidence="6" type="ORF">PoB_003354500</name>
</gene>
<feature type="domain" description="VWFC" evidence="4">
    <location>
        <begin position="1439"/>
        <end position="1505"/>
    </location>
</feature>
<dbReference type="GO" id="GO:0008201">
    <property type="term" value="F:heparin binding"/>
    <property type="evidence" value="ECO:0007669"/>
    <property type="project" value="TreeGrafter"/>
</dbReference>
<feature type="domain" description="VWFC" evidence="4">
    <location>
        <begin position="1200"/>
        <end position="1265"/>
    </location>
</feature>
<comment type="caution">
    <text evidence="2">Lacks conserved residue(s) required for the propagation of feature annotation.</text>
</comment>
<dbReference type="GO" id="GO:0007155">
    <property type="term" value="P:cell adhesion"/>
    <property type="evidence" value="ECO:0007669"/>
    <property type="project" value="TreeGrafter"/>
</dbReference>
<feature type="domain" description="VWFC" evidence="4">
    <location>
        <begin position="1295"/>
        <end position="1360"/>
    </location>
</feature>
<dbReference type="GO" id="GO:0007165">
    <property type="term" value="P:signal transduction"/>
    <property type="evidence" value="ECO:0007669"/>
    <property type="project" value="TreeGrafter"/>
</dbReference>
<feature type="domain" description="ShKT" evidence="5">
    <location>
        <begin position="31"/>
        <end position="64"/>
    </location>
</feature>
<keyword evidence="1" id="KW-0732">Signal</keyword>
<feature type="compositionally biased region" description="Pro residues" evidence="3">
    <location>
        <begin position="752"/>
        <end position="764"/>
    </location>
</feature>
<name>A0AAV4AI78_9GAST</name>